<protein>
    <submittedName>
        <fullName evidence="2">Uncharacterized protein</fullName>
    </submittedName>
</protein>
<dbReference type="Proteomes" id="UP000315226">
    <property type="component" value="Unassembled WGS sequence"/>
</dbReference>
<accession>A0A4Y3RZ79</accession>
<organism evidence="2 3">
    <name type="scientific">Streptomyces gardneri</name>
    <dbReference type="NCBI Taxonomy" id="66892"/>
    <lineage>
        <taxon>Bacteria</taxon>
        <taxon>Bacillati</taxon>
        <taxon>Actinomycetota</taxon>
        <taxon>Actinomycetes</taxon>
        <taxon>Kitasatosporales</taxon>
        <taxon>Streptomycetaceae</taxon>
        <taxon>Streptomyces</taxon>
    </lineage>
</organism>
<feature type="region of interest" description="Disordered" evidence="1">
    <location>
        <begin position="1"/>
        <end position="36"/>
    </location>
</feature>
<sequence length="78" mass="8299">MTGLAKLLWVPPPADHGPGQPWRPGTPPPAALETDTPGADIRIGYARCNMRRLPGRAQLASSFKRPSARAAGARSMKP</sequence>
<feature type="region of interest" description="Disordered" evidence="1">
    <location>
        <begin position="56"/>
        <end position="78"/>
    </location>
</feature>
<dbReference type="EMBL" id="BJMN01000078">
    <property type="protein sequence ID" value="GEB62113.1"/>
    <property type="molecule type" value="Genomic_DNA"/>
</dbReference>
<evidence type="ECO:0000256" key="1">
    <source>
        <dbReference type="SAM" id="MobiDB-lite"/>
    </source>
</evidence>
<gene>
    <name evidence="2" type="ORF">SGA01_77180</name>
</gene>
<reference evidence="2 3" key="1">
    <citation type="submission" date="2019-06" db="EMBL/GenBank/DDBJ databases">
        <title>Whole genome shotgun sequence of Streptomyces gardneri NBRC 12865.</title>
        <authorList>
            <person name="Hosoyama A."/>
            <person name="Uohara A."/>
            <person name="Ohji S."/>
            <person name="Ichikawa N."/>
        </authorList>
    </citation>
    <scope>NUCLEOTIDE SEQUENCE [LARGE SCALE GENOMIC DNA]</scope>
    <source>
        <strain evidence="2 3">NBRC 12865</strain>
    </source>
</reference>
<evidence type="ECO:0000313" key="3">
    <source>
        <dbReference type="Proteomes" id="UP000315226"/>
    </source>
</evidence>
<name>A0A4Y3RZ79_9ACTN</name>
<proteinExistence type="predicted"/>
<dbReference type="AlphaFoldDB" id="A0A4Y3RZ79"/>
<comment type="caution">
    <text evidence="2">The sequence shown here is derived from an EMBL/GenBank/DDBJ whole genome shotgun (WGS) entry which is preliminary data.</text>
</comment>
<evidence type="ECO:0000313" key="2">
    <source>
        <dbReference type="EMBL" id="GEB62113.1"/>
    </source>
</evidence>
<keyword evidence="3" id="KW-1185">Reference proteome</keyword>